<organism evidence="1 2">
    <name type="scientific">Leishmania panamensis</name>
    <dbReference type="NCBI Taxonomy" id="5679"/>
    <lineage>
        <taxon>Eukaryota</taxon>
        <taxon>Discoba</taxon>
        <taxon>Euglenozoa</taxon>
        <taxon>Kinetoplastea</taxon>
        <taxon>Metakinetoplastina</taxon>
        <taxon>Trypanosomatida</taxon>
        <taxon>Trypanosomatidae</taxon>
        <taxon>Leishmaniinae</taxon>
        <taxon>Leishmania</taxon>
        <taxon>Leishmania guyanensis species complex</taxon>
    </lineage>
</organism>
<evidence type="ECO:0008006" key="3">
    <source>
        <dbReference type="Google" id="ProtNLM"/>
    </source>
</evidence>
<dbReference type="VEuPathDB" id="TriTrypDB:LPAL13_000012300"/>
<dbReference type="PANTHER" id="PTHR12496:SF0">
    <property type="entry name" value="METHYLTRANSFERASE DOMAIN-CONTAINING PROTEIN"/>
    <property type="match status" value="1"/>
</dbReference>
<name>A0A088RMY7_LEIPA</name>
<keyword evidence="2" id="KW-1185">Reference proteome</keyword>
<reference evidence="1 2" key="1">
    <citation type="journal article" date="2015" name="Sci. Rep.">
        <title>The genome of Leishmania panamensis: insights into genomics of the L. (Viannia) subgenus.</title>
        <authorList>
            <person name="Llanes A."/>
            <person name="Restrepo C.M."/>
            <person name="Vecchio G.D."/>
            <person name="Anguizola F.J."/>
            <person name="Lleonart R."/>
        </authorList>
    </citation>
    <scope>NUCLEOTIDE SEQUENCE [LARGE SCALE GENOMIC DNA]</scope>
    <source>
        <strain evidence="1 2">MHOM/PA/94/PSC-1</strain>
    </source>
</reference>
<dbReference type="OrthoDB" id="10258156at2759"/>
<evidence type="ECO:0000313" key="1">
    <source>
        <dbReference type="EMBL" id="AIN97165.1"/>
    </source>
</evidence>
<dbReference type="VEuPathDB" id="TriTrypDB:LPMP_171270"/>
<dbReference type="InterPro" id="IPR052220">
    <property type="entry name" value="METTL25"/>
</dbReference>
<sequence>MRMPASHSLALPLSADYAHNPREGFSFFRSRGSGASPAQPDAANTTALDRYLDDLCAFLHSARLIQSHPDNYFQFIRGETWAASGVHFDRSPVQAEELAYTQSLLSAFRPLLHGDGAMAKLRALVRDGPPTSAAQCVGPLTGDFHTSPASLLPASAASLAPLQEFYAATRRLMLGRARRLENDAAGFTLFTEAERLAIDRDSASAQAQRQHEHDILDFVVSLGMNAKKQHEVRIMRETIHDLVLCCNASVEQTSVARLQAEEADNGREGGGEHCSGSAAQVRSMINIGEGKGYVSRAVALCDSLQVVGLDCNPAHKERAMGCFESLLEMSLSSRDGQPRVNLLYEPRGHVASIACRVEEKVDWESLLHGHVRTCADPCCELSKRCGDGTYATTGHHAEEQGAIAEGGVVAVTRTHGDETVKLTCRVCAKVVRQESTTVIMKHVYSHLHAGTSSARASSEVGELSDAAETSALTSPRPLRIPTLAEVQQWSASLSQHAYVAKLTEHFFTLRDTEGRNPSIREGSTLLKRACVDGEGGAALHVSLSEATPGYLTLAPRAHGDVCNSTSGGQPQLPPVRLSVTLKPAYTARGYRVVLLMAVAETAASREPHLPSSAGTIGAVNGETQSAAMRPLRHGCDAEPGLISPATVHSPQLWSYTQVIATIVGYDGGAESHHVCVDQECKKRTLRLYRLPADATAASQACALQSTRRHGCRIACIGDWELPDAETWGRERVALILAVLPPVLPSTPAVYVPSVRNTVLVGLHLCGDLGSNVCRIFRNSSARGLLLVSCCWHALTPRGFPLSHALQRRGLSTNSISLLLATQPLDAWSTSSPEGHRSSAKLLFFRSLFKLLWTQLVRRWEAGRRDVSAPPTVGCAHVDPLNGGDACPFPEVPPHLEPAFLRRISRDKETLTFAQFVHAVAAEYVYAEPYKDTPYTPWSVGQYCTECRATQEAYVRHALTQERLPETMGASFEQEHFASFLGLTVLRMWMCHLVESLLLLDRTLYLHEELSKFDTHGAEAPAAGAESSAVALVPLFDGALSPRMYGVLARRGGSA</sequence>
<proteinExistence type="predicted"/>
<dbReference type="KEGG" id="lpan:LPMP_171270"/>
<protein>
    <recommendedName>
        <fullName evidence="3">Methyltransferase domain-containing protein</fullName>
    </recommendedName>
</protein>
<dbReference type="Proteomes" id="UP000063063">
    <property type="component" value="Chromosome 17"/>
</dbReference>
<accession>A0A088RMY7</accession>
<gene>
    <name evidence="1" type="ORF">LPMP_171270</name>
</gene>
<dbReference type="eggNOG" id="KOG2651">
    <property type="taxonomic scope" value="Eukaryota"/>
</dbReference>
<dbReference type="GeneID" id="22573870"/>
<dbReference type="EMBL" id="CP009386">
    <property type="protein sequence ID" value="AIN97165.1"/>
    <property type="molecule type" value="Genomic_DNA"/>
</dbReference>
<dbReference type="RefSeq" id="XP_010697818.1">
    <property type="nucleotide sequence ID" value="XM_010699516.1"/>
</dbReference>
<dbReference type="AlphaFoldDB" id="A0A088RMY7"/>
<evidence type="ECO:0000313" key="2">
    <source>
        <dbReference type="Proteomes" id="UP000063063"/>
    </source>
</evidence>
<dbReference type="PANTHER" id="PTHR12496">
    <property type="entry name" value="CGI-41 METHYLTRANSFERASE"/>
    <property type="match status" value="1"/>
</dbReference>